<name>A0ABZ0WB24_9BACT</name>
<protein>
    <submittedName>
        <fullName evidence="2">Alpha-E domain-containing protein</fullName>
    </submittedName>
</protein>
<evidence type="ECO:0000313" key="2">
    <source>
        <dbReference type="EMBL" id="WQD40493.1"/>
    </source>
</evidence>
<dbReference type="InterPro" id="IPR051680">
    <property type="entry name" value="ATP-dep_Glu-Cys_Ligase-2"/>
</dbReference>
<dbReference type="RefSeq" id="WP_114792183.1">
    <property type="nucleotide sequence ID" value="NZ_CP139960.1"/>
</dbReference>
<organism evidence="2 3">
    <name type="scientific">Niabella yanshanensis</name>
    <dbReference type="NCBI Taxonomy" id="577386"/>
    <lineage>
        <taxon>Bacteria</taxon>
        <taxon>Pseudomonadati</taxon>
        <taxon>Bacteroidota</taxon>
        <taxon>Chitinophagia</taxon>
        <taxon>Chitinophagales</taxon>
        <taxon>Chitinophagaceae</taxon>
        <taxon>Niabella</taxon>
    </lineage>
</organism>
<gene>
    <name evidence="2" type="ORF">U0035_10070</name>
</gene>
<feature type="domain" description="DUF403" evidence="1">
    <location>
        <begin position="1"/>
        <end position="308"/>
    </location>
</feature>
<dbReference type="PANTHER" id="PTHR34595">
    <property type="entry name" value="BLR5612 PROTEIN"/>
    <property type="match status" value="1"/>
</dbReference>
<evidence type="ECO:0000259" key="1">
    <source>
        <dbReference type="Pfam" id="PF04168"/>
    </source>
</evidence>
<dbReference type="EMBL" id="CP139960">
    <property type="protein sequence ID" value="WQD40493.1"/>
    <property type="molecule type" value="Genomic_DNA"/>
</dbReference>
<proteinExistence type="predicted"/>
<dbReference type="Pfam" id="PF04168">
    <property type="entry name" value="Alpha-E"/>
    <property type="match status" value="1"/>
</dbReference>
<accession>A0ABZ0WB24</accession>
<reference evidence="2 3" key="1">
    <citation type="submission" date="2023-12" db="EMBL/GenBank/DDBJ databases">
        <title>Genome sequencing and assembly of bacterial species from a model synthetic community.</title>
        <authorList>
            <person name="Hogle S.L."/>
        </authorList>
    </citation>
    <scope>NUCLEOTIDE SEQUENCE [LARGE SCALE GENOMIC DNA]</scope>
    <source>
        <strain evidence="2 3">HAMBI_3031</strain>
    </source>
</reference>
<keyword evidence="3" id="KW-1185">Reference proteome</keyword>
<sequence>MLSRVAESVFWLARYMERTNGLLRVLRTNYIASQDEMKAYNWKTVLQTYGYLDAAEIEPVQNNARAVLNYVMLERDNDASLINNITRARENAKAVQDHITKEMWHALNGYYLLIREAGIQRTIRYGDPITALDALIKHGLFLYGTINVTMSRGEAYNFLNVGLYVERAIITTDVTDIKLKEIGYDLAHETATPSLRYLLYSLSGYEAYLKSSRGIVEADTIIKQILYDEDFVHSILYCTSHISRYFKRLYGQSIPESYENVDFLIGKGLNNLKYSSCDLKDGQSIRSLLAQTRADLHNIARAFNKHYFGYS</sequence>
<dbReference type="Proteomes" id="UP001325680">
    <property type="component" value="Chromosome"/>
</dbReference>
<evidence type="ECO:0000313" key="3">
    <source>
        <dbReference type="Proteomes" id="UP001325680"/>
    </source>
</evidence>
<dbReference type="InterPro" id="IPR007296">
    <property type="entry name" value="DUF403"/>
</dbReference>
<dbReference type="PANTHER" id="PTHR34595:SF7">
    <property type="entry name" value="SLL1039 PROTEIN"/>
    <property type="match status" value="1"/>
</dbReference>